<dbReference type="SUPFAM" id="SSF52096">
    <property type="entry name" value="ClpP/crotonase"/>
    <property type="match status" value="1"/>
</dbReference>
<evidence type="ECO:0000256" key="1">
    <source>
        <dbReference type="ARBA" id="ARBA00005254"/>
    </source>
</evidence>
<dbReference type="STRING" id="57664.SAMN05661003_10922"/>
<dbReference type="InterPro" id="IPR001753">
    <property type="entry name" value="Enoyl-CoA_hydra/iso"/>
</dbReference>
<dbReference type="GO" id="GO:0008300">
    <property type="term" value="P:isoprenoid catabolic process"/>
    <property type="evidence" value="ECO:0007669"/>
    <property type="project" value="TreeGrafter"/>
</dbReference>
<dbReference type="InterPro" id="IPR051683">
    <property type="entry name" value="Enoyl-CoA_Hydratase/Isomerase"/>
</dbReference>
<evidence type="ECO:0000313" key="2">
    <source>
        <dbReference type="EMBL" id="SDE36573.1"/>
    </source>
</evidence>
<accession>A0A1G7CBH6</accession>
<sequence length="259" mass="28461">MSVPLILCHKQDRIATIRLNRPDAMNTFTPEFADQLDAALWQCEHDPEVLVVLIEAAGPHFCTGIALDQFDDKSAQQYRDFLYRIDAFYHTLARMKTLTIAVVQGYALANGAGLAFAADFTVAADSAQFGTTAINVGLICLGPAAPMLRILGRKKTLEMVLTGEIISAQKALELGLINRVVAEDQLQHSARQLAESLCRKSPLALRIGKEGINRLGDNPCYDEALNSMDDLFASLCATADAQEGVQAFRQKRPPVWQER</sequence>
<dbReference type="Proteomes" id="UP000243205">
    <property type="component" value="Unassembled WGS sequence"/>
</dbReference>
<dbReference type="EMBL" id="FNAQ01000009">
    <property type="protein sequence ID" value="SDE36573.1"/>
    <property type="molecule type" value="Genomic_DNA"/>
</dbReference>
<proteinExistence type="inferred from homology"/>
<dbReference type="CDD" id="cd06558">
    <property type="entry name" value="crotonase-like"/>
    <property type="match status" value="1"/>
</dbReference>
<gene>
    <name evidence="2" type="ORF">SAMN05661003_10922</name>
</gene>
<dbReference type="RefSeq" id="WP_092078549.1">
    <property type="nucleotide sequence ID" value="NZ_CALFZY010000008.1"/>
</dbReference>
<organism evidence="2 3">
    <name type="scientific">Desulfuromonas thiophila</name>
    <dbReference type="NCBI Taxonomy" id="57664"/>
    <lineage>
        <taxon>Bacteria</taxon>
        <taxon>Pseudomonadati</taxon>
        <taxon>Thermodesulfobacteriota</taxon>
        <taxon>Desulfuromonadia</taxon>
        <taxon>Desulfuromonadales</taxon>
        <taxon>Desulfuromonadaceae</taxon>
        <taxon>Desulfuromonas</taxon>
    </lineage>
</organism>
<keyword evidence="3" id="KW-1185">Reference proteome</keyword>
<dbReference type="PANTHER" id="PTHR42964">
    <property type="entry name" value="ENOYL-COA HYDRATASE"/>
    <property type="match status" value="1"/>
</dbReference>
<reference evidence="3" key="1">
    <citation type="submission" date="2016-10" db="EMBL/GenBank/DDBJ databases">
        <authorList>
            <person name="Varghese N."/>
            <person name="Submissions S."/>
        </authorList>
    </citation>
    <scope>NUCLEOTIDE SEQUENCE [LARGE SCALE GENOMIC DNA]</scope>
    <source>
        <strain evidence="3">DSM 8987</strain>
    </source>
</reference>
<dbReference type="InterPro" id="IPR029045">
    <property type="entry name" value="ClpP/crotonase-like_dom_sf"/>
</dbReference>
<protein>
    <submittedName>
        <fullName evidence="2">Short chain enoyl-CoA hydratase</fullName>
    </submittedName>
</protein>
<name>A0A1G7CBH6_9BACT</name>
<evidence type="ECO:0000313" key="3">
    <source>
        <dbReference type="Proteomes" id="UP000243205"/>
    </source>
</evidence>
<dbReference type="Pfam" id="PF00378">
    <property type="entry name" value="ECH_1"/>
    <property type="match status" value="1"/>
</dbReference>
<dbReference type="PANTHER" id="PTHR42964:SF1">
    <property type="entry name" value="POLYKETIDE BIOSYNTHESIS ENOYL-COA HYDRATASE PKSH-RELATED"/>
    <property type="match status" value="1"/>
</dbReference>
<dbReference type="OrthoDB" id="5365311at2"/>
<dbReference type="Gene3D" id="3.90.226.10">
    <property type="entry name" value="2-enoyl-CoA Hydratase, Chain A, domain 1"/>
    <property type="match status" value="1"/>
</dbReference>
<dbReference type="AlphaFoldDB" id="A0A1G7CBH6"/>
<dbReference type="GO" id="GO:0003824">
    <property type="term" value="F:catalytic activity"/>
    <property type="evidence" value="ECO:0007669"/>
    <property type="project" value="UniProtKB-ARBA"/>
</dbReference>
<comment type="similarity">
    <text evidence="1">Belongs to the enoyl-CoA hydratase/isomerase family.</text>
</comment>